<keyword evidence="13" id="KW-1185">Reference proteome</keyword>
<dbReference type="GeneID" id="93076880"/>
<dbReference type="Pfam" id="PF02154">
    <property type="entry name" value="FliM"/>
    <property type="match status" value="1"/>
</dbReference>
<accession>A0ABM5NG95</accession>
<dbReference type="Gene3D" id="2.30.330.10">
    <property type="entry name" value="SpoA-like"/>
    <property type="match status" value="1"/>
</dbReference>
<gene>
    <name evidence="12" type="ORF">WSI_02535</name>
</gene>
<dbReference type="InterPro" id="IPR036429">
    <property type="entry name" value="SpoA-like_sf"/>
</dbReference>
<evidence type="ECO:0000256" key="2">
    <source>
        <dbReference type="ARBA" id="ARBA00004202"/>
    </source>
</evidence>
<name>A0ABM5NG95_LIBAS</name>
<comment type="similarity">
    <text evidence="3">Belongs to the FliM family.</text>
</comment>
<comment type="function">
    <text evidence="10">FliM is one of three proteins (FliG, FliN, FliM) that forms the rotor-mounted switch complex (C ring), located at the base of the basal body. This complex interacts with the CheY and CheZ chemotaxis proteins, in addition to contacting components of the motor that determine the direction of flagellar rotation.</text>
</comment>
<dbReference type="RefSeq" id="WP_015452474.1">
    <property type="nucleotide sequence ID" value="NC_020549.1"/>
</dbReference>
<dbReference type="InterPro" id="IPR001689">
    <property type="entry name" value="Flag_FliM"/>
</dbReference>
<dbReference type="InterPro" id="IPR001543">
    <property type="entry name" value="FliN-like_C"/>
</dbReference>
<dbReference type="Pfam" id="PF01052">
    <property type="entry name" value="FliMN_C"/>
    <property type="match status" value="1"/>
</dbReference>
<sequence>MRGQSIHKNTSPLHPILLARLTGKLGDKKTIEKISSSLGYLYKKFLPKIFKEKMDLDVDISYTSCQSGKFSHIIHSFKENFVFSQASLSSWSSNFFIGCSNNLVITLLENLLGASHETIPQLYNRSLSTVEKKLAKRTIAQISAVLNQCISTTQESSPNLEDFYDIDYLKKNTNRLSNEFVTTINMNMTIENVASSFVLIIPQETLLKTTLISLSSQNKSENQSEDLIDPFARKTYQLNVNIDTRINLKKTTLKDVVTLKIGQVIPFLHREKTCAILSANGKEIYSCELGRVGKNYTIRITDRINFDQKSLKNFLHKR</sequence>
<evidence type="ECO:0000256" key="3">
    <source>
        <dbReference type="ARBA" id="ARBA00011049"/>
    </source>
</evidence>
<keyword evidence="7" id="KW-0283">Flagellar rotation</keyword>
<evidence type="ECO:0000256" key="10">
    <source>
        <dbReference type="ARBA" id="ARBA00025044"/>
    </source>
</evidence>
<dbReference type="Proteomes" id="UP000011820">
    <property type="component" value="Chromosome"/>
</dbReference>
<reference evidence="12 13" key="1">
    <citation type="journal article" date="2013" name="Genome Announc.">
        <title>Complete Genome Sequence of a Chinese Strain of 'Candidatus Liberibacter asiaticus'.</title>
        <authorList>
            <person name="Lin H."/>
            <person name="Han C.S."/>
            <person name="Liu B."/>
            <person name="Lou B."/>
            <person name="Bai X."/>
            <person name="Deng C."/>
            <person name="Civerolo E.L."/>
            <person name="Gupta G."/>
        </authorList>
    </citation>
    <scope>NUCLEOTIDE SEQUENCE [LARGE SCALE GENOMIC DNA]</scope>
    <source>
        <strain evidence="13">gxpsy</strain>
    </source>
</reference>
<dbReference type="Gene3D" id="3.40.1550.10">
    <property type="entry name" value="CheC-like"/>
    <property type="match status" value="1"/>
</dbReference>
<keyword evidence="9" id="KW-0975">Bacterial flagellum</keyword>
<dbReference type="PANTHER" id="PTHR30034">
    <property type="entry name" value="FLAGELLAR MOTOR SWITCH PROTEIN FLIM"/>
    <property type="match status" value="1"/>
</dbReference>
<evidence type="ECO:0000256" key="9">
    <source>
        <dbReference type="ARBA" id="ARBA00023143"/>
    </source>
</evidence>
<evidence type="ECO:0000259" key="11">
    <source>
        <dbReference type="Pfam" id="PF01052"/>
    </source>
</evidence>
<protein>
    <recommendedName>
        <fullName evidence="4">Flagellar motor switch protein FliM</fullName>
    </recommendedName>
</protein>
<evidence type="ECO:0000256" key="4">
    <source>
        <dbReference type="ARBA" id="ARBA00021898"/>
    </source>
</evidence>
<evidence type="ECO:0000313" key="13">
    <source>
        <dbReference type="Proteomes" id="UP000011820"/>
    </source>
</evidence>
<comment type="subcellular location">
    <subcellularLocation>
        <location evidence="1">Bacterial flagellum basal body</location>
    </subcellularLocation>
    <subcellularLocation>
        <location evidence="2">Cell membrane</location>
        <topology evidence="2">Peripheral membrane protein</topology>
    </subcellularLocation>
</comment>
<keyword evidence="6" id="KW-0145">Chemotaxis</keyword>
<feature type="domain" description="Flagellar motor switch protein FliN-like C-terminal" evidence="11">
    <location>
        <begin position="237"/>
        <end position="304"/>
    </location>
</feature>
<dbReference type="InterPro" id="IPR028976">
    <property type="entry name" value="CheC-like_sf"/>
</dbReference>
<dbReference type="PANTHER" id="PTHR30034:SF6">
    <property type="entry name" value="YOP PROTEINS TRANSLOCATION PROTEIN Q"/>
    <property type="match status" value="1"/>
</dbReference>
<organism evidence="12 13">
    <name type="scientific">Candidatus Liberibacter asiaticus str. gxpsy</name>
    <dbReference type="NCBI Taxonomy" id="1174529"/>
    <lineage>
        <taxon>Bacteria</taxon>
        <taxon>Pseudomonadati</taxon>
        <taxon>Pseudomonadota</taxon>
        <taxon>Alphaproteobacteria</taxon>
        <taxon>Hyphomicrobiales</taxon>
        <taxon>Rhizobiaceae</taxon>
        <taxon>Liberibacter</taxon>
    </lineage>
</organism>
<evidence type="ECO:0000256" key="7">
    <source>
        <dbReference type="ARBA" id="ARBA00022779"/>
    </source>
</evidence>
<dbReference type="EMBL" id="CP004005">
    <property type="protein sequence ID" value="AGH16877.1"/>
    <property type="molecule type" value="Genomic_DNA"/>
</dbReference>
<keyword evidence="5" id="KW-1003">Cell membrane</keyword>
<keyword evidence="8" id="KW-0472">Membrane</keyword>
<evidence type="ECO:0000313" key="12">
    <source>
        <dbReference type="EMBL" id="AGH16877.1"/>
    </source>
</evidence>
<dbReference type="SUPFAM" id="SSF101801">
    <property type="entry name" value="Surface presentation of antigens (SPOA)"/>
    <property type="match status" value="1"/>
</dbReference>
<proteinExistence type="inferred from homology"/>
<evidence type="ECO:0000256" key="6">
    <source>
        <dbReference type="ARBA" id="ARBA00022500"/>
    </source>
</evidence>
<evidence type="ECO:0000256" key="8">
    <source>
        <dbReference type="ARBA" id="ARBA00023136"/>
    </source>
</evidence>
<evidence type="ECO:0000256" key="1">
    <source>
        <dbReference type="ARBA" id="ARBA00004117"/>
    </source>
</evidence>
<evidence type="ECO:0000256" key="5">
    <source>
        <dbReference type="ARBA" id="ARBA00022475"/>
    </source>
</evidence>